<evidence type="ECO:0000313" key="2">
    <source>
        <dbReference type="Proteomes" id="UP000828251"/>
    </source>
</evidence>
<gene>
    <name evidence="1" type="ORF">J1N35_037094</name>
</gene>
<comment type="caution">
    <text evidence="1">The sequence shown here is derived from an EMBL/GenBank/DDBJ whole genome shotgun (WGS) entry which is preliminary data.</text>
</comment>
<name>A0A9D3ZLJ1_9ROSI</name>
<protein>
    <submittedName>
        <fullName evidence="1">Uncharacterized protein</fullName>
    </submittedName>
</protein>
<accession>A0A9D3ZLJ1</accession>
<evidence type="ECO:0000313" key="1">
    <source>
        <dbReference type="EMBL" id="KAH1046310.1"/>
    </source>
</evidence>
<organism evidence="1 2">
    <name type="scientific">Gossypium stocksii</name>
    <dbReference type="NCBI Taxonomy" id="47602"/>
    <lineage>
        <taxon>Eukaryota</taxon>
        <taxon>Viridiplantae</taxon>
        <taxon>Streptophyta</taxon>
        <taxon>Embryophyta</taxon>
        <taxon>Tracheophyta</taxon>
        <taxon>Spermatophyta</taxon>
        <taxon>Magnoliopsida</taxon>
        <taxon>eudicotyledons</taxon>
        <taxon>Gunneridae</taxon>
        <taxon>Pentapetalae</taxon>
        <taxon>rosids</taxon>
        <taxon>malvids</taxon>
        <taxon>Malvales</taxon>
        <taxon>Malvaceae</taxon>
        <taxon>Malvoideae</taxon>
        <taxon>Gossypium</taxon>
    </lineage>
</organism>
<proteinExistence type="predicted"/>
<dbReference type="AlphaFoldDB" id="A0A9D3ZLJ1"/>
<reference evidence="1 2" key="1">
    <citation type="journal article" date="2021" name="Plant Biotechnol. J.">
        <title>Multi-omics assisted identification of the key and species-specific regulatory components of drought-tolerant mechanisms in Gossypium stocksii.</title>
        <authorList>
            <person name="Yu D."/>
            <person name="Ke L."/>
            <person name="Zhang D."/>
            <person name="Wu Y."/>
            <person name="Sun Y."/>
            <person name="Mei J."/>
            <person name="Sun J."/>
            <person name="Sun Y."/>
        </authorList>
    </citation>
    <scope>NUCLEOTIDE SEQUENCE [LARGE SCALE GENOMIC DNA]</scope>
    <source>
        <strain evidence="2">cv. E1</strain>
        <tissue evidence="1">Leaf</tissue>
    </source>
</reference>
<dbReference type="Proteomes" id="UP000828251">
    <property type="component" value="Unassembled WGS sequence"/>
</dbReference>
<feature type="non-terminal residue" evidence="1">
    <location>
        <position position="1"/>
    </location>
</feature>
<keyword evidence="2" id="KW-1185">Reference proteome</keyword>
<sequence>YTAIHTGSCTPVWCLQNGFLAFVETSFFAFWVHTCYKSDVNVPLSHTAPSIDQ</sequence>
<dbReference type="EMBL" id="JAIQCV010000011">
    <property type="protein sequence ID" value="KAH1046310.1"/>
    <property type="molecule type" value="Genomic_DNA"/>
</dbReference>